<dbReference type="EMBL" id="CH964272">
    <property type="protein sequence ID" value="EDW84955.2"/>
    <property type="molecule type" value="Genomic_DNA"/>
</dbReference>
<keyword evidence="2 7" id="KW-0808">Transferase</keyword>
<sequence length="291" mass="34629">MCLFRILDNRYRLMKNHGDGIVHIFHVISFSLLMGITLFFFIYEVWFILPILCDTRSWSYTFNCMLCIYTLHNIIGNFLMCWLTDNSMKSLPNYRQHPPPTEARFWHLCTQCQMMVPPRSWHCQSCRRCTLKRDHHCTFTANCIGHNNHRYFICMLFHLSVGCGICLVFNTIESYYAKSLFFADSLILFSIWGLIRQEIVDEHFWHIVSSCIIKLNFFLTVLAIAQLVYQLIMLSRNSTCHRFKDCIYDQGFKKNVELIMGRRKFWVLLSPFMDSPLPHDGTQWQLAKHYL</sequence>
<dbReference type="GO" id="GO:0016020">
    <property type="term" value="C:membrane"/>
    <property type="evidence" value="ECO:0007669"/>
    <property type="project" value="UniProtKB-SubCell"/>
</dbReference>
<keyword evidence="4 7" id="KW-1133">Transmembrane helix</keyword>
<evidence type="ECO:0000256" key="5">
    <source>
        <dbReference type="ARBA" id="ARBA00023136"/>
    </source>
</evidence>
<feature type="transmembrane region" description="Helical" evidence="7">
    <location>
        <begin position="207"/>
        <end position="229"/>
    </location>
</feature>
<dbReference type="eggNOG" id="KOG1311">
    <property type="taxonomic scope" value="Eukaryota"/>
</dbReference>
<protein>
    <recommendedName>
        <fullName evidence="7">Palmitoyltransferase</fullName>
        <ecNumber evidence="7">2.3.1.225</ecNumber>
    </recommendedName>
</protein>
<dbReference type="InterPro" id="IPR001594">
    <property type="entry name" value="Palmitoyltrfase_DHHC"/>
</dbReference>
<comment type="domain">
    <text evidence="7">The DHHC domain is required for palmitoyltransferase activity.</text>
</comment>
<proteinExistence type="inferred from homology"/>
<evidence type="ECO:0000259" key="8">
    <source>
        <dbReference type="Pfam" id="PF01529"/>
    </source>
</evidence>
<feature type="transmembrane region" description="Helical" evidence="7">
    <location>
        <begin position="151"/>
        <end position="170"/>
    </location>
</feature>
<evidence type="ECO:0000256" key="3">
    <source>
        <dbReference type="ARBA" id="ARBA00022692"/>
    </source>
</evidence>
<evidence type="ECO:0000256" key="2">
    <source>
        <dbReference type="ARBA" id="ARBA00022679"/>
    </source>
</evidence>
<feature type="domain" description="Palmitoyltransferase DHHC" evidence="8">
    <location>
        <begin position="107"/>
        <end position="242"/>
    </location>
</feature>
<evidence type="ECO:0000256" key="4">
    <source>
        <dbReference type="ARBA" id="ARBA00022989"/>
    </source>
</evidence>
<feature type="transmembrane region" description="Helical" evidence="7">
    <location>
        <begin position="21"/>
        <end position="48"/>
    </location>
</feature>
<dbReference type="EC" id="2.3.1.225" evidence="7"/>
<dbReference type="PROSITE" id="PS50216">
    <property type="entry name" value="DHHC"/>
    <property type="match status" value="1"/>
</dbReference>
<dbReference type="PANTHER" id="PTHR12246">
    <property type="entry name" value="PALMITOYLTRANSFERASE ZDHHC16"/>
    <property type="match status" value="1"/>
</dbReference>
<evidence type="ECO:0000256" key="1">
    <source>
        <dbReference type="ARBA" id="ARBA00004141"/>
    </source>
</evidence>
<keyword evidence="3 7" id="KW-0812">Transmembrane</keyword>
<organism evidence="9 10">
    <name type="scientific">Drosophila willistoni</name>
    <name type="common">Fruit fly</name>
    <dbReference type="NCBI Taxonomy" id="7260"/>
    <lineage>
        <taxon>Eukaryota</taxon>
        <taxon>Metazoa</taxon>
        <taxon>Ecdysozoa</taxon>
        <taxon>Arthropoda</taxon>
        <taxon>Hexapoda</taxon>
        <taxon>Insecta</taxon>
        <taxon>Pterygota</taxon>
        <taxon>Neoptera</taxon>
        <taxon>Endopterygota</taxon>
        <taxon>Diptera</taxon>
        <taxon>Brachycera</taxon>
        <taxon>Muscomorpha</taxon>
        <taxon>Ephydroidea</taxon>
        <taxon>Drosophilidae</taxon>
        <taxon>Drosophila</taxon>
        <taxon>Sophophora</taxon>
    </lineage>
</organism>
<keyword evidence="10" id="KW-1185">Reference proteome</keyword>
<dbReference type="OrthoDB" id="302728at2759"/>
<dbReference type="InterPro" id="IPR039859">
    <property type="entry name" value="PFA4/ZDH16/20/ERF2-like"/>
</dbReference>
<dbReference type="Pfam" id="PF01529">
    <property type="entry name" value="DHHC"/>
    <property type="match status" value="1"/>
</dbReference>
<evidence type="ECO:0000313" key="10">
    <source>
        <dbReference type="Proteomes" id="UP000007798"/>
    </source>
</evidence>
<evidence type="ECO:0000256" key="6">
    <source>
        <dbReference type="ARBA" id="ARBA00023315"/>
    </source>
</evidence>
<name>B4NJC4_DROWI</name>
<dbReference type="FunCoup" id="B4NJC4">
    <property type="interactions" value="7"/>
</dbReference>
<keyword evidence="6 7" id="KW-0012">Acyltransferase</keyword>
<dbReference type="AlphaFoldDB" id="B4NJC4"/>
<evidence type="ECO:0000256" key="7">
    <source>
        <dbReference type="RuleBase" id="RU079119"/>
    </source>
</evidence>
<dbReference type="InParanoid" id="B4NJC4"/>
<reference evidence="9 10" key="1">
    <citation type="journal article" date="2007" name="Nature">
        <title>Evolution of genes and genomes on the Drosophila phylogeny.</title>
        <authorList>
            <consortium name="Drosophila 12 Genomes Consortium"/>
            <person name="Clark A.G."/>
            <person name="Eisen M.B."/>
            <person name="Smith D.R."/>
            <person name="Bergman C.M."/>
            <person name="Oliver B."/>
            <person name="Markow T.A."/>
            <person name="Kaufman T.C."/>
            <person name="Kellis M."/>
            <person name="Gelbart W."/>
            <person name="Iyer V.N."/>
            <person name="Pollard D.A."/>
            <person name="Sackton T.B."/>
            <person name="Larracuente A.M."/>
            <person name="Singh N.D."/>
            <person name="Abad J.P."/>
            <person name="Abt D.N."/>
            <person name="Adryan B."/>
            <person name="Aguade M."/>
            <person name="Akashi H."/>
            <person name="Anderson W.W."/>
            <person name="Aquadro C.F."/>
            <person name="Ardell D.H."/>
            <person name="Arguello R."/>
            <person name="Artieri C.G."/>
            <person name="Barbash D.A."/>
            <person name="Barker D."/>
            <person name="Barsanti P."/>
            <person name="Batterham P."/>
            <person name="Batzoglou S."/>
            <person name="Begun D."/>
            <person name="Bhutkar A."/>
            <person name="Blanco E."/>
            <person name="Bosak S.A."/>
            <person name="Bradley R.K."/>
            <person name="Brand A.D."/>
            <person name="Brent M.R."/>
            <person name="Brooks A.N."/>
            <person name="Brown R.H."/>
            <person name="Butlin R.K."/>
            <person name="Caggese C."/>
            <person name="Calvi B.R."/>
            <person name="Bernardo de Carvalho A."/>
            <person name="Caspi A."/>
            <person name="Castrezana S."/>
            <person name="Celniker S.E."/>
            <person name="Chang J.L."/>
            <person name="Chapple C."/>
            <person name="Chatterji S."/>
            <person name="Chinwalla A."/>
            <person name="Civetta A."/>
            <person name="Clifton S.W."/>
            <person name="Comeron J.M."/>
            <person name="Costello J.C."/>
            <person name="Coyne J.A."/>
            <person name="Daub J."/>
            <person name="David R.G."/>
            <person name="Delcher A.L."/>
            <person name="Delehaunty K."/>
            <person name="Do C.B."/>
            <person name="Ebling H."/>
            <person name="Edwards K."/>
            <person name="Eickbush T."/>
            <person name="Evans J.D."/>
            <person name="Filipski A."/>
            <person name="Findeiss S."/>
            <person name="Freyhult E."/>
            <person name="Fulton L."/>
            <person name="Fulton R."/>
            <person name="Garcia A.C."/>
            <person name="Gardiner A."/>
            <person name="Garfield D.A."/>
            <person name="Garvin B.E."/>
            <person name="Gibson G."/>
            <person name="Gilbert D."/>
            <person name="Gnerre S."/>
            <person name="Godfrey J."/>
            <person name="Good R."/>
            <person name="Gotea V."/>
            <person name="Gravely B."/>
            <person name="Greenberg A.J."/>
            <person name="Griffiths-Jones S."/>
            <person name="Gross S."/>
            <person name="Guigo R."/>
            <person name="Gustafson E.A."/>
            <person name="Haerty W."/>
            <person name="Hahn M.W."/>
            <person name="Halligan D.L."/>
            <person name="Halpern A.L."/>
            <person name="Halter G.M."/>
            <person name="Han M.V."/>
            <person name="Heger A."/>
            <person name="Hillier L."/>
            <person name="Hinrichs A.S."/>
            <person name="Holmes I."/>
            <person name="Hoskins R.A."/>
            <person name="Hubisz M.J."/>
            <person name="Hultmark D."/>
            <person name="Huntley M.A."/>
            <person name="Jaffe D.B."/>
            <person name="Jagadeeshan S."/>
            <person name="Jeck W.R."/>
            <person name="Johnson J."/>
            <person name="Jones C.D."/>
            <person name="Jordan W.C."/>
            <person name="Karpen G.H."/>
            <person name="Kataoka E."/>
            <person name="Keightley P.D."/>
            <person name="Kheradpour P."/>
            <person name="Kirkness E.F."/>
            <person name="Koerich L.B."/>
            <person name="Kristiansen K."/>
            <person name="Kudrna D."/>
            <person name="Kulathinal R.J."/>
            <person name="Kumar S."/>
            <person name="Kwok R."/>
            <person name="Lander E."/>
            <person name="Langley C.H."/>
            <person name="Lapoint R."/>
            <person name="Lazzaro B.P."/>
            <person name="Lee S.J."/>
            <person name="Levesque L."/>
            <person name="Li R."/>
            <person name="Lin C.F."/>
            <person name="Lin M.F."/>
            <person name="Lindblad-Toh K."/>
            <person name="Llopart A."/>
            <person name="Long M."/>
            <person name="Low L."/>
            <person name="Lozovsky E."/>
            <person name="Lu J."/>
            <person name="Luo M."/>
            <person name="Machado C.A."/>
            <person name="Makalowski W."/>
            <person name="Marzo M."/>
            <person name="Matsuda M."/>
            <person name="Matzkin L."/>
            <person name="McAllister B."/>
            <person name="McBride C.S."/>
            <person name="McKernan B."/>
            <person name="McKernan K."/>
            <person name="Mendez-Lago M."/>
            <person name="Minx P."/>
            <person name="Mollenhauer M.U."/>
            <person name="Montooth K."/>
            <person name="Mount S.M."/>
            <person name="Mu X."/>
            <person name="Myers E."/>
            <person name="Negre B."/>
            <person name="Newfeld S."/>
            <person name="Nielsen R."/>
            <person name="Noor M.A."/>
            <person name="O'Grady P."/>
            <person name="Pachter L."/>
            <person name="Papaceit M."/>
            <person name="Parisi M.J."/>
            <person name="Parisi M."/>
            <person name="Parts L."/>
            <person name="Pedersen J.S."/>
            <person name="Pesole G."/>
            <person name="Phillippy A.M."/>
            <person name="Ponting C.P."/>
            <person name="Pop M."/>
            <person name="Porcelli D."/>
            <person name="Powell J.R."/>
            <person name="Prohaska S."/>
            <person name="Pruitt K."/>
            <person name="Puig M."/>
            <person name="Quesneville H."/>
            <person name="Ram K.R."/>
            <person name="Rand D."/>
            <person name="Rasmussen M.D."/>
            <person name="Reed L.K."/>
            <person name="Reenan R."/>
            <person name="Reily A."/>
            <person name="Remington K.A."/>
            <person name="Rieger T.T."/>
            <person name="Ritchie M.G."/>
            <person name="Robin C."/>
            <person name="Rogers Y.H."/>
            <person name="Rohde C."/>
            <person name="Rozas J."/>
            <person name="Rubenfield M.J."/>
            <person name="Ruiz A."/>
            <person name="Russo S."/>
            <person name="Salzberg S.L."/>
            <person name="Sanchez-Gracia A."/>
            <person name="Saranga D.J."/>
            <person name="Sato H."/>
            <person name="Schaeffer S.W."/>
            <person name="Schatz M.C."/>
            <person name="Schlenke T."/>
            <person name="Schwartz R."/>
            <person name="Segarra C."/>
            <person name="Singh R.S."/>
            <person name="Sirot L."/>
            <person name="Sirota M."/>
            <person name="Sisneros N.B."/>
            <person name="Smith C.D."/>
            <person name="Smith T.F."/>
            <person name="Spieth J."/>
            <person name="Stage D.E."/>
            <person name="Stark A."/>
            <person name="Stephan W."/>
            <person name="Strausberg R.L."/>
            <person name="Strempel S."/>
            <person name="Sturgill D."/>
            <person name="Sutton G."/>
            <person name="Sutton G.G."/>
            <person name="Tao W."/>
            <person name="Teichmann S."/>
            <person name="Tobari Y.N."/>
            <person name="Tomimura Y."/>
            <person name="Tsolas J.M."/>
            <person name="Valente V.L."/>
            <person name="Venter E."/>
            <person name="Venter J.C."/>
            <person name="Vicario S."/>
            <person name="Vieira F.G."/>
            <person name="Vilella A.J."/>
            <person name="Villasante A."/>
            <person name="Walenz B."/>
            <person name="Wang J."/>
            <person name="Wasserman M."/>
            <person name="Watts T."/>
            <person name="Wilson D."/>
            <person name="Wilson R.K."/>
            <person name="Wing R.A."/>
            <person name="Wolfner M.F."/>
            <person name="Wong A."/>
            <person name="Wong G.K."/>
            <person name="Wu C.I."/>
            <person name="Wu G."/>
            <person name="Yamamoto D."/>
            <person name="Yang H.P."/>
            <person name="Yang S.P."/>
            <person name="Yorke J.A."/>
            <person name="Yoshida K."/>
            <person name="Zdobnov E."/>
            <person name="Zhang P."/>
            <person name="Zhang Y."/>
            <person name="Zimin A.V."/>
            <person name="Baldwin J."/>
            <person name="Abdouelleil A."/>
            <person name="Abdulkadir J."/>
            <person name="Abebe A."/>
            <person name="Abera B."/>
            <person name="Abreu J."/>
            <person name="Acer S.C."/>
            <person name="Aftuck L."/>
            <person name="Alexander A."/>
            <person name="An P."/>
            <person name="Anderson E."/>
            <person name="Anderson S."/>
            <person name="Arachi H."/>
            <person name="Azer M."/>
            <person name="Bachantsang P."/>
            <person name="Barry A."/>
            <person name="Bayul T."/>
            <person name="Berlin A."/>
            <person name="Bessette D."/>
            <person name="Bloom T."/>
            <person name="Blye J."/>
            <person name="Boguslavskiy L."/>
            <person name="Bonnet C."/>
            <person name="Boukhgalter B."/>
            <person name="Bourzgui I."/>
            <person name="Brown A."/>
            <person name="Cahill P."/>
            <person name="Channer S."/>
            <person name="Cheshatsang Y."/>
            <person name="Chuda L."/>
            <person name="Citroen M."/>
            <person name="Collymore A."/>
            <person name="Cooke P."/>
            <person name="Costello M."/>
            <person name="D'Aco K."/>
            <person name="Daza R."/>
            <person name="De Haan G."/>
            <person name="DeGray S."/>
            <person name="DeMaso C."/>
            <person name="Dhargay N."/>
            <person name="Dooley K."/>
            <person name="Dooley E."/>
            <person name="Doricent M."/>
            <person name="Dorje P."/>
            <person name="Dorjee K."/>
            <person name="Dupes A."/>
            <person name="Elong R."/>
            <person name="Falk J."/>
            <person name="Farina A."/>
            <person name="Faro S."/>
            <person name="Ferguson D."/>
            <person name="Fisher S."/>
            <person name="Foley C.D."/>
            <person name="Franke A."/>
            <person name="Friedrich D."/>
            <person name="Gadbois L."/>
            <person name="Gearin G."/>
            <person name="Gearin C.R."/>
            <person name="Giannoukos G."/>
            <person name="Goode T."/>
            <person name="Graham J."/>
            <person name="Grandbois E."/>
            <person name="Grewal S."/>
            <person name="Gyaltsen K."/>
            <person name="Hafez N."/>
            <person name="Hagos B."/>
            <person name="Hall J."/>
            <person name="Henson C."/>
            <person name="Hollinger A."/>
            <person name="Honan T."/>
            <person name="Huard M.D."/>
            <person name="Hughes L."/>
            <person name="Hurhula B."/>
            <person name="Husby M.E."/>
            <person name="Kamat A."/>
            <person name="Kanga B."/>
            <person name="Kashin S."/>
            <person name="Khazanovich D."/>
            <person name="Kisner P."/>
            <person name="Lance K."/>
            <person name="Lara M."/>
            <person name="Lee W."/>
            <person name="Lennon N."/>
            <person name="Letendre F."/>
            <person name="LeVine R."/>
            <person name="Lipovsky A."/>
            <person name="Liu X."/>
            <person name="Liu J."/>
            <person name="Liu S."/>
            <person name="Lokyitsang T."/>
            <person name="Lokyitsang Y."/>
            <person name="Lubonja R."/>
            <person name="Lui A."/>
            <person name="MacDonald P."/>
            <person name="Magnisalis V."/>
            <person name="Maru K."/>
            <person name="Matthews C."/>
            <person name="McCusker W."/>
            <person name="McDonough S."/>
            <person name="Mehta T."/>
            <person name="Meldrim J."/>
            <person name="Meneus L."/>
            <person name="Mihai O."/>
            <person name="Mihalev A."/>
            <person name="Mihova T."/>
            <person name="Mittelman R."/>
            <person name="Mlenga V."/>
            <person name="Montmayeur A."/>
            <person name="Mulrain L."/>
            <person name="Navidi A."/>
            <person name="Naylor J."/>
            <person name="Negash T."/>
            <person name="Nguyen T."/>
            <person name="Nguyen N."/>
            <person name="Nicol R."/>
            <person name="Norbu C."/>
            <person name="Norbu N."/>
            <person name="Novod N."/>
            <person name="O'Neill B."/>
            <person name="Osman S."/>
            <person name="Markiewicz E."/>
            <person name="Oyono O.L."/>
            <person name="Patti C."/>
            <person name="Phunkhang P."/>
            <person name="Pierre F."/>
            <person name="Priest M."/>
            <person name="Raghuraman S."/>
            <person name="Rege F."/>
            <person name="Reyes R."/>
            <person name="Rise C."/>
            <person name="Rogov P."/>
            <person name="Ross K."/>
            <person name="Ryan E."/>
            <person name="Settipalli S."/>
            <person name="Shea T."/>
            <person name="Sherpa N."/>
            <person name="Shi L."/>
            <person name="Shih D."/>
            <person name="Sparrow T."/>
            <person name="Spaulding J."/>
            <person name="Stalker J."/>
            <person name="Stange-Thomann N."/>
            <person name="Stavropoulos S."/>
            <person name="Stone C."/>
            <person name="Strader C."/>
            <person name="Tesfaye S."/>
            <person name="Thomson T."/>
            <person name="Thoulutsang Y."/>
            <person name="Thoulutsang D."/>
            <person name="Topham K."/>
            <person name="Topping I."/>
            <person name="Tsamla T."/>
            <person name="Vassiliev H."/>
            <person name="Vo A."/>
            <person name="Wangchuk T."/>
            <person name="Wangdi T."/>
            <person name="Weiand M."/>
            <person name="Wilkinson J."/>
            <person name="Wilson A."/>
            <person name="Yadav S."/>
            <person name="Young G."/>
            <person name="Yu Q."/>
            <person name="Zembek L."/>
            <person name="Zhong D."/>
            <person name="Zimmer A."/>
            <person name="Zwirko Z."/>
            <person name="Jaffe D.B."/>
            <person name="Alvarez P."/>
            <person name="Brockman W."/>
            <person name="Butler J."/>
            <person name="Chin C."/>
            <person name="Gnerre S."/>
            <person name="Grabherr M."/>
            <person name="Kleber M."/>
            <person name="Mauceli E."/>
            <person name="MacCallum I."/>
        </authorList>
    </citation>
    <scope>NUCLEOTIDE SEQUENCE [LARGE SCALE GENOMIC DNA]</scope>
    <source>
        <strain evidence="10">Tucson 14030-0811.24</strain>
    </source>
</reference>
<dbReference type="GO" id="GO:0019706">
    <property type="term" value="F:protein-cysteine S-palmitoyltransferase activity"/>
    <property type="evidence" value="ECO:0007669"/>
    <property type="project" value="UniProtKB-EC"/>
</dbReference>
<comment type="similarity">
    <text evidence="7">Belongs to the DHHC palmitoyltransferase family.</text>
</comment>
<accession>B4NJC4</accession>
<comment type="subcellular location">
    <subcellularLocation>
        <location evidence="1">Membrane</location>
        <topology evidence="1">Multi-pass membrane protein</topology>
    </subcellularLocation>
</comment>
<keyword evidence="5 7" id="KW-0472">Membrane</keyword>
<dbReference type="KEGG" id="dwi:6650218"/>
<feature type="transmembrane region" description="Helical" evidence="7">
    <location>
        <begin position="60"/>
        <end position="83"/>
    </location>
</feature>
<gene>
    <name evidence="9" type="primary">Dwil\GK18990</name>
    <name evidence="9" type="ORF">Dwil_GK18990</name>
</gene>
<comment type="catalytic activity">
    <reaction evidence="7">
        <text>L-cysteinyl-[protein] + hexadecanoyl-CoA = S-hexadecanoyl-L-cysteinyl-[protein] + CoA</text>
        <dbReference type="Rhea" id="RHEA:36683"/>
        <dbReference type="Rhea" id="RHEA-COMP:10131"/>
        <dbReference type="Rhea" id="RHEA-COMP:11032"/>
        <dbReference type="ChEBI" id="CHEBI:29950"/>
        <dbReference type="ChEBI" id="CHEBI:57287"/>
        <dbReference type="ChEBI" id="CHEBI:57379"/>
        <dbReference type="ChEBI" id="CHEBI:74151"/>
        <dbReference type="EC" id="2.3.1.225"/>
    </reaction>
</comment>
<dbReference type="Proteomes" id="UP000007798">
    <property type="component" value="Unassembled WGS sequence"/>
</dbReference>
<dbReference type="HOGENOM" id="CLU_027721_5_1_1"/>
<evidence type="ECO:0000313" key="9">
    <source>
        <dbReference type="EMBL" id="EDW84955.2"/>
    </source>
</evidence>